<dbReference type="Pfam" id="PF13472">
    <property type="entry name" value="Lipase_GDSL_2"/>
    <property type="match status" value="1"/>
</dbReference>
<dbReference type="InterPro" id="IPR013830">
    <property type="entry name" value="SGNH_hydro"/>
</dbReference>
<keyword evidence="2" id="KW-1015">Disulfide bond</keyword>
<dbReference type="AlphaFoldDB" id="A0A1H8SAE9"/>
<dbReference type="InterPro" id="IPR036514">
    <property type="entry name" value="SGNH_hydro_sf"/>
</dbReference>
<evidence type="ECO:0000256" key="1">
    <source>
        <dbReference type="PIRSR" id="PIRSR637460-1"/>
    </source>
</evidence>
<dbReference type="OrthoDB" id="5503950at2"/>
<feature type="domain" description="SGNH hydrolase-type esterase" evidence="4">
    <location>
        <begin position="67"/>
        <end position="299"/>
    </location>
</feature>
<dbReference type="RefSeq" id="WP_091941834.1">
    <property type="nucleotide sequence ID" value="NZ_FOEE01000004.1"/>
</dbReference>
<dbReference type="PANTHER" id="PTHR37981">
    <property type="entry name" value="LIPASE 2"/>
    <property type="match status" value="1"/>
</dbReference>
<dbReference type="SUPFAM" id="SSF52266">
    <property type="entry name" value="SGNH hydrolase"/>
    <property type="match status" value="1"/>
</dbReference>
<dbReference type="GO" id="GO:0004806">
    <property type="term" value="F:triacylglycerol lipase activity"/>
    <property type="evidence" value="ECO:0007669"/>
    <property type="project" value="TreeGrafter"/>
</dbReference>
<dbReference type="EMBL" id="FOEE01000004">
    <property type="protein sequence ID" value="SEO75565.1"/>
    <property type="molecule type" value="Genomic_DNA"/>
</dbReference>
<proteinExistence type="predicted"/>
<accession>A0A1H8SAE9</accession>
<keyword evidence="6" id="KW-1185">Reference proteome</keyword>
<reference evidence="6" key="1">
    <citation type="submission" date="2016-10" db="EMBL/GenBank/DDBJ databases">
        <authorList>
            <person name="Varghese N."/>
            <person name="Submissions S."/>
        </authorList>
    </citation>
    <scope>NUCLEOTIDE SEQUENCE [LARGE SCALE GENOMIC DNA]</scope>
    <source>
        <strain evidence="6">DSM 45413</strain>
    </source>
</reference>
<feature type="disulfide bond" evidence="2">
    <location>
        <begin position="75"/>
        <end position="102"/>
    </location>
</feature>
<feature type="disulfide bond" evidence="2">
    <location>
        <begin position="149"/>
        <end position="160"/>
    </location>
</feature>
<sequence>MSLWLPSWRRAVCLTALVALFAVTGLAGASPARAAPGVPAGGWQIVTMGDSYSSGEGAPPFRSTPGYGDSYASGCHRSPWGHAGFAATLSAWTGWDQANVACSGAGVQDVVDGYRGEPSQLDALGPRTRVVTLSVGGNDVGFTTIMAACVLQTLRLGIACATELARAETALRELTSPQPGGVSRLEAFYRDVLTRAPNARLLVTGYPLLFPTSADAAQPCFVAPRYWATINDLTVRGNALIRQTVERLGGTYVDLEPTFRGHGACVRAGETPWIWQVIGIPGDIWGTGNFSFHPTAAGQLAIAGALGRALPRARVPQPAGVAPLP</sequence>
<name>A0A1H8SAE9_9ACTN</name>
<feature type="active site" description="Nucleophile" evidence="1">
    <location>
        <position position="51"/>
    </location>
</feature>
<dbReference type="InterPro" id="IPR037460">
    <property type="entry name" value="SEST-like"/>
</dbReference>
<evidence type="ECO:0000313" key="6">
    <source>
        <dbReference type="Proteomes" id="UP000198960"/>
    </source>
</evidence>
<gene>
    <name evidence="5" type="ORF">SAMN05660991_01549</name>
</gene>
<dbReference type="STRING" id="673521.SAMN05660991_01549"/>
<dbReference type="PANTHER" id="PTHR37981:SF1">
    <property type="entry name" value="SGNH HYDROLASE-TYPE ESTERASE DOMAIN-CONTAINING PROTEIN"/>
    <property type="match status" value="1"/>
</dbReference>
<organism evidence="5 6">
    <name type="scientific">Trujillonella endophytica</name>
    <dbReference type="NCBI Taxonomy" id="673521"/>
    <lineage>
        <taxon>Bacteria</taxon>
        <taxon>Bacillati</taxon>
        <taxon>Actinomycetota</taxon>
        <taxon>Actinomycetes</taxon>
        <taxon>Geodermatophilales</taxon>
        <taxon>Geodermatophilaceae</taxon>
        <taxon>Trujillonella</taxon>
    </lineage>
</organism>
<feature type="disulfide bond" evidence="2">
    <location>
        <begin position="220"/>
        <end position="265"/>
    </location>
</feature>
<evidence type="ECO:0000259" key="4">
    <source>
        <dbReference type="Pfam" id="PF13472"/>
    </source>
</evidence>
<feature type="active site" evidence="1">
    <location>
        <position position="293"/>
    </location>
</feature>
<dbReference type="GO" id="GO:0019433">
    <property type="term" value="P:triglyceride catabolic process"/>
    <property type="evidence" value="ECO:0007669"/>
    <property type="project" value="TreeGrafter"/>
</dbReference>
<evidence type="ECO:0000256" key="2">
    <source>
        <dbReference type="PIRSR" id="PIRSR637460-2"/>
    </source>
</evidence>
<dbReference type="Proteomes" id="UP000198960">
    <property type="component" value="Unassembled WGS sequence"/>
</dbReference>
<protein>
    <submittedName>
        <fullName evidence="5">GDSL-like Lipase/Acylhydrolase family protein</fullName>
    </submittedName>
</protein>
<evidence type="ECO:0000256" key="3">
    <source>
        <dbReference type="SAM" id="SignalP"/>
    </source>
</evidence>
<dbReference type="Gene3D" id="3.40.50.1110">
    <property type="entry name" value="SGNH hydrolase"/>
    <property type="match status" value="1"/>
</dbReference>
<keyword evidence="5" id="KW-0378">Hydrolase</keyword>
<feature type="chain" id="PRO_5011669042" evidence="3">
    <location>
        <begin position="35"/>
        <end position="325"/>
    </location>
</feature>
<keyword evidence="3" id="KW-0732">Signal</keyword>
<feature type="signal peptide" evidence="3">
    <location>
        <begin position="1"/>
        <end position="34"/>
    </location>
</feature>
<evidence type="ECO:0000313" key="5">
    <source>
        <dbReference type="EMBL" id="SEO75565.1"/>
    </source>
</evidence>
<dbReference type="CDD" id="cd01823">
    <property type="entry name" value="SEST_like"/>
    <property type="match status" value="1"/>
</dbReference>